<evidence type="ECO:0000313" key="5">
    <source>
        <dbReference type="Proteomes" id="UP000077659"/>
    </source>
</evidence>
<evidence type="ECO:0000259" key="3">
    <source>
        <dbReference type="Pfam" id="PF22322"/>
    </source>
</evidence>
<dbReference type="Pfam" id="PF20410">
    <property type="entry name" value="X-Tfes_XVIPCD"/>
    <property type="match status" value="1"/>
</dbReference>
<evidence type="ECO:0008006" key="6">
    <source>
        <dbReference type="Google" id="ProtNLM"/>
    </source>
</evidence>
<feature type="region of interest" description="Disordered" evidence="1">
    <location>
        <begin position="356"/>
        <end position="379"/>
    </location>
</feature>
<proteinExistence type="predicted"/>
<comment type="caution">
    <text evidence="4">The sequence shown here is derived from an EMBL/GenBank/DDBJ whole genome shotgun (WGS) entry which is preliminary data.</text>
</comment>
<feature type="domain" description="DUF6973" evidence="3">
    <location>
        <begin position="97"/>
        <end position="185"/>
    </location>
</feature>
<accession>A0A1A9M9G2</accession>
<evidence type="ECO:0000259" key="2">
    <source>
        <dbReference type="Pfam" id="PF20410"/>
    </source>
</evidence>
<dbReference type="AlphaFoldDB" id="A0A1A9M9G2"/>
<reference evidence="4 5" key="1">
    <citation type="submission" date="2016-05" db="EMBL/GenBank/DDBJ databases">
        <title>Pathogenic, phenotypic and molecular characterisation of Xanthomonas nasturtii sp. nov. and Xanthomonas floridensis sp. nov., new species of Xanthomonas associated with watercress production in Florida.</title>
        <authorList>
            <person name="Vicente J.G."/>
            <person name="Rothwell S."/>
            <person name="Holub E.B."/>
            <person name="Studholme D.J."/>
        </authorList>
    </citation>
    <scope>NUCLEOTIDE SEQUENCE [LARGE SCALE GENOMIC DNA]</scope>
    <source>
        <strain evidence="4 5">WHRI 8848</strain>
    </source>
</reference>
<feature type="compositionally biased region" description="Polar residues" evidence="1">
    <location>
        <begin position="358"/>
        <end position="371"/>
    </location>
</feature>
<dbReference type="Proteomes" id="UP000077659">
    <property type="component" value="Unassembled WGS sequence"/>
</dbReference>
<evidence type="ECO:0000256" key="1">
    <source>
        <dbReference type="SAM" id="MobiDB-lite"/>
    </source>
</evidence>
<protein>
    <recommendedName>
        <fullName evidence="6">Peptidoglycan-binding protein</fullName>
    </recommendedName>
</protein>
<evidence type="ECO:0000313" key="4">
    <source>
        <dbReference type="EMBL" id="OAG67203.1"/>
    </source>
</evidence>
<dbReference type="EMBL" id="LXNG01000019">
    <property type="protein sequence ID" value="OAG67203.1"/>
    <property type="molecule type" value="Genomic_DNA"/>
</dbReference>
<sequence>MRETRMSDKSDLDQIRNQFQVQDDQMIQYHPRFAGMVNIPFTPSIEVTRTEGKLMDEMTWSRGLQGLLELKETHDLAFRESKRHVPDQPVPEGIPKEQAEEWQLNDGHRDAFRHTYWNALLAKEFGNEWAQAFATAHEGRPGNPANREAMDLYNNQVGRGIAAAHPGASKEQLAQLVGEAMKEGKLILMDHQGKLAWSDQVKVGQHGLSPEDAIQPFLPTPAVVPAAPRTSGLFSAAGPTDTSLTPDQPGHPRHALHQQCQAGVAALGQQIGHERDEKSACMTASLTNLAVANGLERVDHVMLSDQGKYANQAQQVFIVQGDPGNPAHLRAQMPAAQAASTPVETSFSELALLEQRTPDVQSRQAATQQQDEQLKAQRV</sequence>
<name>A0A1A9M9G2_9XANT</name>
<dbReference type="InterPro" id="IPR046519">
    <property type="entry name" value="X-Tfes_XVIPCD"/>
</dbReference>
<feature type="domain" description="X-Tfes XVIPCD" evidence="2">
    <location>
        <begin position="247"/>
        <end position="351"/>
    </location>
</feature>
<dbReference type="STRING" id="1843580.A7D17_18560"/>
<dbReference type="InterPro" id="IPR054246">
    <property type="entry name" value="DUF6973"/>
</dbReference>
<organism evidence="4 5">
    <name type="scientific">Xanthomonas floridensis</name>
    <dbReference type="NCBI Taxonomy" id="1843580"/>
    <lineage>
        <taxon>Bacteria</taxon>
        <taxon>Pseudomonadati</taxon>
        <taxon>Pseudomonadota</taxon>
        <taxon>Gammaproteobacteria</taxon>
        <taxon>Lysobacterales</taxon>
        <taxon>Lysobacteraceae</taxon>
        <taxon>Xanthomonas</taxon>
    </lineage>
</organism>
<dbReference type="Pfam" id="PF22322">
    <property type="entry name" value="DUF6973"/>
    <property type="match status" value="1"/>
</dbReference>
<gene>
    <name evidence="4" type="ORF">A7D17_18560</name>
</gene>